<dbReference type="Proteomes" id="UP001139461">
    <property type="component" value="Unassembled WGS sequence"/>
</dbReference>
<dbReference type="RefSeq" id="WP_237602851.1">
    <property type="nucleotide sequence ID" value="NZ_JAIRBA010000014.1"/>
</dbReference>
<keyword evidence="3" id="KW-1185">Reference proteome</keyword>
<evidence type="ECO:0000313" key="3">
    <source>
        <dbReference type="Proteomes" id="UP001139461"/>
    </source>
</evidence>
<protein>
    <submittedName>
        <fullName evidence="2">Uncharacterized protein</fullName>
    </submittedName>
</protein>
<sequence>MKHILTFFIMVFFISGSAQVGIGTVDPKSDLHIVKTADNDGGSIQIDGGIRLGGTETTQGSKGKAGQVIMSNGTTAGWVTLGKAEGYITNCDVPNKVAFIDINLPNGSPWNEYNVSSAQMTTALNSLTDGGIVALRTNSIVTYTSGHTRLTITLPKTTDVLNKPFVITFDGPSGSNNLLGHNSIIRIIVKPNANEPNSLIYELGGNFISRTITIESYPSNNEDYKVSDLDNDSGSTQPILLFNSYTIKAINTKTWAFTNRDCYVQNPTQ</sequence>
<organism evidence="2 3">
    <name type="scientific">Aequorivita vitellina</name>
    <dbReference type="NCBI Taxonomy" id="2874475"/>
    <lineage>
        <taxon>Bacteria</taxon>
        <taxon>Pseudomonadati</taxon>
        <taxon>Bacteroidota</taxon>
        <taxon>Flavobacteriia</taxon>
        <taxon>Flavobacteriales</taxon>
        <taxon>Flavobacteriaceae</taxon>
        <taxon>Aequorivita</taxon>
    </lineage>
</organism>
<feature type="signal peptide" evidence="1">
    <location>
        <begin position="1"/>
        <end position="20"/>
    </location>
</feature>
<comment type="caution">
    <text evidence="2">The sequence shown here is derived from an EMBL/GenBank/DDBJ whole genome shotgun (WGS) entry which is preliminary data.</text>
</comment>
<reference evidence="2" key="1">
    <citation type="submission" date="2021-09" db="EMBL/GenBank/DDBJ databases">
        <title>Genome of Aequorivita sp. strain F47161.</title>
        <authorList>
            <person name="Wang Y."/>
        </authorList>
    </citation>
    <scope>NUCLEOTIDE SEQUENCE</scope>
    <source>
        <strain evidence="2">F47161</strain>
    </source>
</reference>
<accession>A0A9X1QXA5</accession>
<evidence type="ECO:0000313" key="2">
    <source>
        <dbReference type="EMBL" id="MCG2419062.1"/>
    </source>
</evidence>
<proteinExistence type="predicted"/>
<evidence type="ECO:0000256" key="1">
    <source>
        <dbReference type="SAM" id="SignalP"/>
    </source>
</evidence>
<name>A0A9X1QXA5_9FLAO</name>
<feature type="chain" id="PRO_5040861097" evidence="1">
    <location>
        <begin position="21"/>
        <end position="269"/>
    </location>
</feature>
<keyword evidence="1" id="KW-0732">Signal</keyword>
<dbReference type="EMBL" id="JAIRBA010000014">
    <property type="protein sequence ID" value="MCG2419062.1"/>
    <property type="molecule type" value="Genomic_DNA"/>
</dbReference>
<dbReference type="AlphaFoldDB" id="A0A9X1QXA5"/>
<gene>
    <name evidence="2" type="ORF">K8089_08505</name>
</gene>